<organism evidence="1 2">
    <name type="scientific">Methylobacterium oryzae</name>
    <dbReference type="NCBI Taxonomy" id="334852"/>
    <lineage>
        <taxon>Bacteria</taxon>
        <taxon>Pseudomonadati</taxon>
        <taxon>Pseudomonadota</taxon>
        <taxon>Alphaproteobacteria</taxon>
        <taxon>Hyphomicrobiales</taxon>
        <taxon>Methylobacteriaceae</taxon>
        <taxon>Methylobacterium</taxon>
    </lineage>
</organism>
<proteinExistence type="predicted"/>
<sequence length="87" mass="9278">MNAFREAHRHALPAESLDALEPVTFPSGVALADAVASFLRAFDHGHLGSFGRCGGEDSAWIADMREQLAAFRADRALVSNLQAGGVR</sequence>
<reference evidence="1 2" key="1">
    <citation type="journal article" date="2012" name="Genet. Mol. Biol.">
        <title>Analysis of 16S rRNA and mxaF genes revealing insights into Methylobacterium niche-specific plant association.</title>
        <authorList>
            <person name="Dourado M.N."/>
            <person name="Andreote F.D."/>
            <person name="Dini-Andreote F."/>
            <person name="Conti R."/>
            <person name="Araujo J.M."/>
            <person name="Araujo W.L."/>
        </authorList>
    </citation>
    <scope>NUCLEOTIDE SEQUENCE [LARGE SCALE GENOMIC DNA]</scope>
    <source>
        <strain evidence="1 2">TC3-10</strain>
    </source>
</reference>
<accession>A0ABU7TNP7</accession>
<evidence type="ECO:0000313" key="1">
    <source>
        <dbReference type="EMBL" id="MEE7491131.1"/>
    </source>
</evidence>
<evidence type="ECO:0000313" key="2">
    <source>
        <dbReference type="Proteomes" id="UP001355206"/>
    </source>
</evidence>
<dbReference type="EMBL" id="MLCA01000006">
    <property type="protein sequence ID" value="MEE7491131.1"/>
    <property type="molecule type" value="Genomic_DNA"/>
</dbReference>
<dbReference type="Proteomes" id="UP001355206">
    <property type="component" value="Unassembled WGS sequence"/>
</dbReference>
<keyword evidence="2" id="KW-1185">Reference proteome</keyword>
<gene>
    <name evidence="1" type="ORF">MOTC310_11920</name>
</gene>
<name>A0ABU7TNP7_9HYPH</name>
<dbReference type="RefSeq" id="WP_331301917.1">
    <property type="nucleotide sequence ID" value="NZ_MLCA01000006.1"/>
</dbReference>
<comment type="caution">
    <text evidence="1">The sequence shown here is derived from an EMBL/GenBank/DDBJ whole genome shotgun (WGS) entry which is preliminary data.</text>
</comment>
<protein>
    <submittedName>
        <fullName evidence="1">Uncharacterized protein</fullName>
    </submittedName>
</protein>